<dbReference type="NCBIfam" id="TIGR00225">
    <property type="entry name" value="prc"/>
    <property type="match status" value="1"/>
</dbReference>
<dbReference type="EMBL" id="BSOH01000014">
    <property type="protein sequence ID" value="GLR17539.1"/>
    <property type="molecule type" value="Genomic_DNA"/>
</dbReference>
<dbReference type="GO" id="GO:0006508">
    <property type="term" value="P:proteolysis"/>
    <property type="evidence" value="ECO:0007669"/>
    <property type="project" value="UniProtKB-KW"/>
</dbReference>
<dbReference type="InterPro" id="IPR040573">
    <property type="entry name" value="TSP_N"/>
</dbReference>
<dbReference type="InterPro" id="IPR020992">
    <property type="entry name" value="Tail_Prtase_C"/>
</dbReference>
<evidence type="ECO:0000259" key="7">
    <source>
        <dbReference type="PROSITE" id="PS50106"/>
    </source>
</evidence>
<dbReference type="GO" id="GO:0008236">
    <property type="term" value="F:serine-type peptidase activity"/>
    <property type="evidence" value="ECO:0007669"/>
    <property type="project" value="UniProtKB-KW"/>
</dbReference>
<dbReference type="InterPro" id="IPR036034">
    <property type="entry name" value="PDZ_sf"/>
</dbReference>
<keyword evidence="9" id="KW-1185">Reference proteome</keyword>
<reference evidence="8" key="2">
    <citation type="submission" date="2023-01" db="EMBL/GenBank/DDBJ databases">
        <title>Draft genome sequence of Portibacter lacus strain NBRC 108769.</title>
        <authorList>
            <person name="Sun Q."/>
            <person name="Mori K."/>
        </authorList>
    </citation>
    <scope>NUCLEOTIDE SEQUENCE</scope>
    <source>
        <strain evidence="8">NBRC 108769</strain>
    </source>
</reference>
<dbReference type="GO" id="GO:0030288">
    <property type="term" value="C:outer membrane-bounded periplasmic space"/>
    <property type="evidence" value="ECO:0007669"/>
    <property type="project" value="TreeGrafter"/>
</dbReference>
<reference evidence="8" key="1">
    <citation type="journal article" date="2014" name="Int. J. Syst. Evol. Microbiol.">
        <title>Complete genome sequence of Corynebacterium casei LMG S-19264T (=DSM 44701T), isolated from a smear-ripened cheese.</title>
        <authorList>
            <consortium name="US DOE Joint Genome Institute (JGI-PGF)"/>
            <person name="Walter F."/>
            <person name="Albersmeier A."/>
            <person name="Kalinowski J."/>
            <person name="Ruckert C."/>
        </authorList>
    </citation>
    <scope>NUCLEOTIDE SEQUENCE</scope>
    <source>
        <strain evidence="8">NBRC 108769</strain>
    </source>
</reference>
<dbReference type="PANTHER" id="PTHR32060">
    <property type="entry name" value="TAIL-SPECIFIC PROTEASE"/>
    <property type="match status" value="1"/>
</dbReference>
<sequence length="704" mass="80659">MKTILLALIAAGVLAVGSFFPDPDPKEKEELIMYAVTNFLDQVHYRPVDLNDEFSENAFSFYLEMLDNNKRFLLQSDVDELQRYEKLIDDEYKNKSFDFFNLSEAKIKAGIARAENVYNEVIKMDFDFDIDENINLDDEEKAFPNDEKELKEEWRKMIKYEILVRYEDNVEKNEKADEKKTDAELKKKAYDDTKEMFDDWFKRLGKIRRSDRFESYINTITHVFDPHSDYYTPKEKEDFNIRMGGRLEGIGARLQTDGDYTKVVDIIVGGPAWKGRDLEVDDLITAVQQKGEEEVLDITGMRVDDVVQHIRGKKGTTVLLTVKKKDGREVEIEIERDIVITDEGKAKSVIIGKEGTANKYGYIRLPKFYADFESKDGRSCAVDVALEVEKLKAENVDGIILDLRNNGGGSLRDVVQMSGLFIDEGPIVQVKPRGREPYVLEDEDPETKYDGNLIVMVNGYSASASEILAAAMQDYDRAVIVGSKSTFGKGTVQRFYDLDRAVRGNGDLKPLGEVKLTTQKFFRVNGGSTQLKGVTPDIILPDNFHYIETGEKEYDYAMEWTEIDPVDFKKPSSAVDNMDQLIKMSASRVNDNEQFNLVLENAERLKENRDDKVYSLNYDKFNEEIDGREKAAEKFKDLWKDEIAGVKVENLNVDMEFIQADSSRIARNDVWLTDLKKDIYLDEAMNIMTDMVKANQGIGAVEKK</sequence>
<dbReference type="PANTHER" id="PTHR32060:SF22">
    <property type="entry name" value="CARBOXYL-TERMINAL-PROCESSING PEPTIDASE 3, CHLOROPLASTIC"/>
    <property type="match status" value="1"/>
</dbReference>
<dbReference type="SMART" id="SM00228">
    <property type="entry name" value="PDZ"/>
    <property type="match status" value="1"/>
</dbReference>
<dbReference type="Pfam" id="PF00595">
    <property type="entry name" value="PDZ"/>
    <property type="match status" value="1"/>
</dbReference>
<feature type="domain" description="PDZ" evidence="7">
    <location>
        <begin position="238"/>
        <end position="325"/>
    </location>
</feature>
<keyword evidence="6" id="KW-0732">Signal</keyword>
<dbReference type="Gene3D" id="3.90.226.10">
    <property type="entry name" value="2-enoyl-CoA Hydratase, Chain A, domain 1"/>
    <property type="match status" value="1"/>
</dbReference>
<evidence type="ECO:0000256" key="1">
    <source>
        <dbReference type="ARBA" id="ARBA00009179"/>
    </source>
</evidence>
<keyword evidence="2 5" id="KW-0645">Protease</keyword>
<proteinExistence type="inferred from homology"/>
<gene>
    <name evidence="8" type="ORF">GCM10007940_21540</name>
</gene>
<dbReference type="CDD" id="cd07560">
    <property type="entry name" value="Peptidase_S41_CPP"/>
    <property type="match status" value="1"/>
</dbReference>
<dbReference type="Pfam" id="PF03572">
    <property type="entry name" value="Peptidase_S41"/>
    <property type="match status" value="1"/>
</dbReference>
<accession>A0AA37SPN3</accession>
<keyword evidence="3 5" id="KW-0378">Hydrolase</keyword>
<dbReference type="SUPFAM" id="SSF52096">
    <property type="entry name" value="ClpP/crotonase"/>
    <property type="match status" value="1"/>
</dbReference>
<dbReference type="Pfam" id="PF11818">
    <property type="entry name" value="DUF3340"/>
    <property type="match status" value="1"/>
</dbReference>
<dbReference type="PROSITE" id="PS50106">
    <property type="entry name" value="PDZ"/>
    <property type="match status" value="1"/>
</dbReference>
<dbReference type="InterPro" id="IPR001478">
    <property type="entry name" value="PDZ"/>
</dbReference>
<evidence type="ECO:0000313" key="8">
    <source>
        <dbReference type="EMBL" id="GLR17539.1"/>
    </source>
</evidence>
<feature type="chain" id="PRO_5041329784" evidence="6">
    <location>
        <begin position="16"/>
        <end position="704"/>
    </location>
</feature>
<dbReference type="AlphaFoldDB" id="A0AA37SPN3"/>
<organism evidence="8 9">
    <name type="scientific">Portibacter lacus</name>
    <dbReference type="NCBI Taxonomy" id="1099794"/>
    <lineage>
        <taxon>Bacteria</taxon>
        <taxon>Pseudomonadati</taxon>
        <taxon>Bacteroidota</taxon>
        <taxon>Saprospiria</taxon>
        <taxon>Saprospirales</taxon>
        <taxon>Haliscomenobacteraceae</taxon>
        <taxon>Portibacter</taxon>
    </lineage>
</organism>
<dbReference type="InterPro" id="IPR005151">
    <property type="entry name" value="Tail-specific_protease"/>
</dbReference>
<evidence type="ECO:0000256" key="2">
    <source>
        <dbReference type="ARBA" id="ARBA00022670"/>
    </source>
</evidence>
<keyword evidence="4 5" id="KW-0720">Serine protease</keyword>
<dbReference type="SMART" id="SM00245">
    <property type="entry name" value="TSPc"/>
    <property type="match status" value="1"/>
</dbReference>
<dbReference type="GO" id="GO:0004175">
    <property type="term" value="F:endopeptidase activity"/>
    <property type="evidence" value="ECO:0007669"/>
    <property type="project" value="TreeGrafter"/>
</dbReference>
<evidence type="ECO:0000256" key="3">
    <source>
        <dbReference type="ARBA" id="ARBA00022801"/>
    </source>
</evidence>
<evidence type="ECO:0000256" key="5">
    <source>
        <dbReference type="RuleBase" id="RU004404"/>
    </source>
</evidence>
<dbReference type="Pfam" id="PF17804">
    <property type="entry name" value="TSP_NTD"/>
    <property type="match status" value="1"/>
</dbReference>
<dbReference type="InterPro" id="IPR004447">
    <property type="entry name" value="Peptidase_S41A"/>
</dbReference>
<evidence type="ECO:0000256" key="4">
    <source>
        <dbReference type="ARBA" id="ARBA00022825"/>
    </source>
</evidence>
<dbReference type="GO" id="GO:0007165">
    <property type="term" value="P:signal transduction"/>
    <property type="evidence" value="ECO:0007669"/>
    <property type="project" value="TreeGrafter"/>
</dbReference>
<dbReference type="Proteomes" id="UP001156666">
    <property type="component" value="Unassembled WGS sequence"/>
</dbReference>
<comment type="similarity">
    <text evidence="1 5">Belongs to the peptidase S41A family.</text>
</comment>
<evidence type="ECO:0000313" key="9">
    <source>
        <dbReference type="Proteomes" id="UP001156666"/>
    </source>
</evidence>
<dbReference type="Gene3D" id="2.30.42.10">
    <property type="match status" value="1"/>
</dbReference>
<dbReference type="InterPro" id="IPR029045">
    <property type="entry name" value="ClpP/crotonase-like_dom_sf"/>
</dbReference>
<name>A0AA37SPN3_9BACT</name>
<protein>
    <submittedName>
        <fullName evidence="8">Tail-specific protease</fullName>
    </submittedName>
</protein>
<evidence type="ECO:0000256" key="6">
    <source>
        <dbReference type="SAM" id="SignalP"/>
    </source>
</evidence>
<dbReference type="CDD" id="cd06782">
    <property type="entry name" value="cpPDZ_CPP-like"/>
    <property type="match status" value="1"/>
</dbReference>
<dbReference type="SUPFAM" id="SSF50156">
    <property type="entry name" value="PDZ domain-like"/>
    <property type="match status" value="1"/>
</dbReference>
<dbReference type="RefSeq" id="WP_235291207.1">
    <property type="nucleotide sequence ID" value="NZ_BSOH01000014.1"/>
</dbReference>
<comment type="caution">
    <text evidence="8">The sequence shown here is derived from an EMBL/GenBank/DDBJ whole genome shotgun (WGS) entry which is preliminary data.</text>
</comment>
<feature type="signal peptide" evidence="6">
    <location>
        <begin position="1"/>
        <end position="15"/>
    </location>
</feature>